<keyword evidence="1" id="KW-0808">Transferase</keyword>
<evidence type="ECO:0000256" key="1">
    <source>
        <dbReference type="RuleBase" id="RU365086"/>
    </source>
</evidence>
<reference evidence="3 4" key="1">
    <citation type="submission" date="2014-04" db="EMBL/GenBank/DDBJ databases">
        <authorList>
            <consortium name="DOE Joint Genome Institute"/>
            <person name="Kuo A."/>
            <person name="Girlanda M."/>
            <person name="Perotto S."/>
            <person name="Kohler A."/>
            <person name="Nagy L.G."/>
            <person name="Floudas D."/>
            <person name="Copeland A."/>
            <person name="Barry K.W."/>
            <person name="Cichocki N."/>
            <person name="Veneault-Fourrey C."/>
            <person name="LaButti K."/>
            <person name="Lindquist E.A."/>
            <person name="Lipzen A."/>
            <person name="Lundell T."/>
            <person name="Morin E."/>
            <person name="Murat C."/>
            <person name="Sun H."/>
            <person name="Tunlid A."/>
            <person name="Henrissat B."/>
            <person name="Grigoriev I.V."/>
            <person name="Hibbett D.S."/>
            <person name="Martin F."/>
            <person name="Nordberg H.P."/>
            <person name="Cantor M.N."/>
            <person name="Hua S.X."/>
        </authorList>
    </citation>
    <scope>NUCLEOTIDE SEQUENCE [LARGE SCALE GENOMIC DNA]</scope>
    <source>
        <strain evidence="3 4">MUT 4182</strain>
    </source>
</reference>
<dbReference type="InterPro" id="IPR039143">
    <property type="entry name" value="GNPNAT1-like"/>
</dbReference>
<dbReference type="PANTHER" id="PTHR13355">
    <property type="entry name" value="GLUCOSAMINE 6-PHOSPHATE N-ACETYLTRANSFERASE"/>
    <property type="match status" value="1"/>
</dbReference>
<comment type="pathway">
    <text evidence="1">Nucleotide-sugar biosynthesis; UDP-N-acetyl-alpha-D-glucosamine biosynthesis; N-acetyl-alpha-D-glucosamine 1-phosphate from alpha-D-glucosamine 6-phosphate (route I): step 1/2.</text>
</comment>
<protein>
    <recommendedName>
        <fullName evidence="1">Glucosamine 6-phosphate N-acetyltransferase</fullName>
        <ecNumber evidence="1">2.3.1.4</ecNumber>
    </recommendedName>
</protein>
<dbReference type="UniPathway" id="UPA00113">
    <property type="reaction ID" value="UER00529"/>
</dbReference>
<dbReference type="SUPFAM" id="SSF55729">
    <property type="entry name" value="Acyl-CoA N-acyltransferases (Nat)"/>
    <property type="match status" value="1"/>
</dbReference>
<proteinExistence type="inferred from homology"/>
<dbReference type="PANTHER" id="PTHR13355:SF11">
    <property type="entry name" value="GLUCOSAMINE 6-PHOSPHATE N-ACETYLTRANSFERASE"/>
    <property type="match status" value="1"/>
</dbReference>
<name>A0A0C3MFV3_9AGAM</name>
<dbReference type="HOGENOM" id="CLU_072095_0_1_1"/>
<evidence type="ECO:0000313" key="3">
    <source>
        <dbReference type="EMBL" id="KIO32617.1"/>
    </source>
</evidence>
<reference evidence="4" key="2">
    <citation type="submission" date="2015-01" db="EMBL/GenBank/DDBJ databases">
        <title>Evolutionary Origins and Diversification of the Mycorrhizal Mutualists.</title>
        <authorList>
            <consortium name="DOE Joint Genome Institute"/>
            <consortium name="Mycorrhizal Genomics Consortium"/>
            <person name="Kohler A."/>
            <person name="Kuo A."/>
            <person name="Nagy L.G."/>
            <person name="Floudas D."/>
            <person name="Copeland A."/>
            <person name="Barry K.W."/>
            <person name="Cichocki N."/>
            <person name="Veneault-Fourrey C."/>
            <person name="LaButti K."/>
            <person name="Lindquist E.A."/>
            <person name="Lipzen A."/>
            <person name="Lundell T."/>
            <person name="Morin E."/>
            <person name="Murat C."/>
            <person name="Riley R."/>
            <person name="Ohm R."/>
            <person name="Sun H."/>
            <person name="Tunlid A."/>
            <person name="Henrissat B."/>
            <person name="Grigoriev I.V."/>
            <person name="Hibbett D.S."/>
            <person name="Martin F."/>
        </authorList>
    </citation>
    <scope>NUCLEOTIDE SEQUENCE [LARGE SCALE GENOMIC DNA]</scope>
    <source>
        <strain evidence="4">MUT 4182</strain>
    </source>
</reference>
<dbReference type="GO" id="GO:0006048">
    <property type="term" value="P:UDP-N-acetylglucosamine biosynthetic process"/>
    <property type="evidence" value="ECO:0007669"/>
    <property type="project" value="UniProtKB-UniRule"/>
</dbReference>
<comment type="catalytic activity">
    <reaction evidence="1">
        <text>D-glucosamine 6-phosphate + acetyl-CoA = N-acetyl-D-glucosamine 6-phosphate + CoA + H(+)</text>
        <dbReference type="Rhea" id="RHEA:10292"/>
        <dbReference type="ChEBI" id="CHEBI:15378"/>
        <dbReference type="ChEBI" id="CHEBI:57287"/>
        <dbReference type="ChEBI" id="CHEBI:57288"/>
        <dbReference type="ChEBI" id="CHEBI:57513"/>
        <dbReference type="ChEBI" id="CHEBI:58725"/>
        <dbReference type="EC" id="2.3.1.4"/>
    </reaction>
</comment>
<feature type="domain" description="N-acetyltransferase" evidence="2">
    <location>
        <begin position="30"/>
        <end position="192"/>
    </location>
</feature>
<organism evidence="3 4">
    <name type="scientific">Tulasnella calospora MUT 4182</name>
    <dbReference type="NCBI Taxonomy" id="1051891"/>
    <lineage>
        <taxon>Eukaryota</taxon>
        <taxon>Fungi</taxon>
        <taxon>Dikarya</taxon>
        <taxon>Basidiomycota</taxon>
        <taxon>Agaricomycotina</taxon>
        <taxon>Agaricomycetes</taxon>
        <taxon>Cantharellales</taxon>
        <taxon>Tulasnellaceae</taxon>
        <taxon>Tulasnella</taxon>
    </lineage>
</organism>
<keyword evidence="1" id="KW-0012">Acyltransferase</keyword>
<dbReference type="InterPro" id="IPR000182">
    <property type="entry name" value="GNAT_dom"/>
</dbReference>
<dbReference type="PROSITE" id="PS51186">
    <property type="entry name" value="GNAT"/>
    <property type="match status" value="1"/>
</dbReference>
<dbReference type="EMBL" id="KN822953">
    <property type="protein sequence ID" value="KIO32617.1"/>
    <property type="molecule type" value="Genomic_DNA"/>
</dbReference>
<keyword evidence="4" id="KW-1185">Reference proteome</keyword>
<gene>
    <name evidence="3" type="ORF">M407DRAFT_241324</name>
</gene>
<dbReference type="InterPro" id="IPR016181">
    <property type="entry name" value="Acyl_CoA_acyltransferase"/>
</dbReference>
<dbReference type="AlphaFoldDB" id="A0A0C3MFV3"/>
<sequence>MALTPDAQLELLFDPALIPESVKATVPDDLHIRPLASTDLNRSQFDVLAALTQSPKPTPEAYKSHFELLRTINASTTSLGLPPTYLTLVILSKSDDKIVATGSVVMERKFIRGLSLVGHIEDISVDKAVQGKRLGIRVVTALTEISEGLGAYKTILDCSEDNSPFYVKCGYKLKGLEMSKYKETAPIATPNL</sequence>
<dbReference type="Proteomes" id="UP000054248">
    <property type="component" value="Unassembled WGS sequence"/>
</dbReference>
<accession>A0A0C3MFV3</accession>
<comment type="similarity">
    <text evidence="1">Belongs to the acetyltransferase family. GNA1 subfamily.</text>
</comment>
<dbReference type="OrthoDB" id="10039976at2759"/>
<dbReference type="EC" id="2.3.1.4" evidence="1"/>
<evidence type="ECO:0000259" key="2">
    <source>
        <dbReference type="PROSITE" id="PS51186"/>
    </source>
</evidence>
<dbReference type="Gene3D" id="3.40.630.30">
    <property type="match status" value="1"/>
</dbReference>
<dbReference type="GO" id="GO:0004343">
    <property type="term" value="F:glucosamine 6-phosphate N-acetyltransferase activity"/>
    <property type="evidence" value="ECO:0007669"/>
    <property type="project" value="UniProtKB-UniRule"/>
</dbReference>
<dbReference type="Pfam" id="PF00583">
    <property type="entry name" value="Acetyltransf_1"/>
    <property type="match status" value="1"/>
</dbReference>
<evidence type="ECO:0000313" key="4">
    <source>
        <dbReference type="Proteomes" id="UP000054248"/>
    </source>
</evidence>
<dbReference type="STRING" id="1051891.A0A0C3MFV3"/>
<dbReference type="CDD" id="cd04301">
    <property type="entry name" value="NAT_SF"/>
    <property type="match status" value="1"/>
</dbReference>